<dbReference type="PANTHER" id="PTHR38454:SF1">
    <property type="entry name" value="INTEGRAL MEMBRANE PROTEIN"/>
    <property type="match status" value="1"/>
</dbReference>
<feature type="transmembrane region" description="Helical" evidence="1">
    <location>
        <begin position="385"/>
        <end position="403"/>
    </location>
</feature>
<dbReference type="EMBL" id="UINC01001016">
    <property type="protein sequence ID" value="SUZ67625.1"/>
    <property type="molecule type" value="Genomic_DNA"/>
</dbReference>
<feature type="transmembrane region" description="Helical" evidence="1">
    <location>
        <begin position="270"/>
        <end position="289"/>
    </location>
</feature>
<evidence type="ECO:0000313" key="2">
    <source>
        <dbReference type="EMBL" id="SUZ67625.1"/>
    </source>
</evidence>
<feature type="transmembrane region" description="Helical" evidence="1">
    <location>
        <begin position="535"/>
        <end position="553"/>
    </location>
</feature>
<feature type="transmembrane region" description="Helical" evidence="1">
    <location>
        <begin position="119"/>
        <end position="138"/>
    </location>
</feature>
<dbReference type="AlphaFoldDB" id="A0A381PKR3"/>
<sequence>MAKKKRKTRKQPERVESASASAGGGVQIPSWVPPVVYGALTLFLFRSFVFSRDMLYGSDTLALGYMVREFYANVMSGGGFPLWNPIILGGTPFLESLAGGDSLYPPSALLLLLLDPYRALGWKLVFHVFFAGIFMYGWIRRLGLSKPSALLAGLAYGMAPFMVSLVLVGGDGKIFVTALAPLLFWVTESFLVRGDMKSIASVSVVVGAVMLTTHFQMAYFLFGGVGAYVLLRTVLMWREDGAKETASRESERTGHRNGGSKSHRVAVTRFVIFVGAALLGAGVAAVQFIPAVSYVVEHSRRTATTTDASAEESRAYGSSFSLHPEEVVALAVPEFVGVSSANAEWARGTYWGRNGFKGNHEYVGLVVLLLAGVSFFGGAQRSLRLFLAALGGVALLFGLGSHTPVWRLFYEIVPGVDLFRSPSLAIFLFGFSVVTLMAFGVERLLDLERKGSEADWVRPGRFLWIASSMALVGFVLASSGGLTSFWSFAVYRNMPDQAAQILANAEPFIVRGFMYAVVFAIATAGLAWGLRTARLAPLGAVVAFGVLISVDLIRVDMPFIETRDFTAFRAPDPNIDFLLERQREEDPFRVFSMRGQNGQDVRPGMFGLELAGGHHPNDLARYRDLIGMAGSQLPINLLTSSNVLRMLNVRYVLWPDQLGAPADLGLPADITNNLRRLNSTTVQGRPYESVYGFPDLPRARLVADAVVLPDEQAMAYLISPEFDPARQVVLSDPPPIDLPGGEVEGTVEWVERNNNNVTLRVSADRPTLLVLADNWFPAWKARVDDEEVPVLRANHSLRAVPIPSGEHTVDFYYDSDQLRWSLRLTLLSLTVVASLIGLDWIRSRGRAERWAG</sequence>
<feature type="transmembrane region" description="Helical" evidence="1">
    <location>
        <begin position="508"/>
        <end position="528"/>
    </location>
</feature>
<keyword evidence="1" id="KW-1133">Transmembrane helix</keyword>
<feature type="transmembrane region" description="Helical" evidence="1">
    <location>
        <begin position="174"/>
        <end position="192"/>
    </location>
</feature>
<evidence type="ECO:0000256" key="1">
    <source>
        <dbReference type="SAM" id="Phobius"/>
    </source>
</evidence>
<dbReference type="PANTHER" id="PTHR38454">
    <property type="entry name" value="INTEGRAL MEMBRANE PROTEIN-RELATED"/>
    <property type="match status" value="1"/>
</dbReference>
<accession>A0A381PKR3</accession>
<protein>
    <recommendedName>
        <fullName evidence="3">Membrane protein 6-pyruvoyl-tetrahydropterin synthase-related domain-containing protein</fullName>
    </recommendedName>
</protein>
<evidence type="ECO:0008006" key="3">
    <source>
        <dbReference type="Google" id="ProtNLM"/>
    </source>
</evidence>
<feature type="transmembrane region" description="Helical" evidence="1">
    <location>
        <begin position="150"/>
        <end position="168"/>
    </location>
</feature>
<keyword evidence="1" id="KW-0812">Transmembrane</keyword>
<dbReference type="InterPro" id="IPR018580">
    <property type="entry name" value="Uncharacterised_YfhO"/>
</dbReference>
<name>A0A381PKR3_9ZZZZ</name>
<feature type="transmembrane region" description="Helical" evidence="1">
    <location>
        <begin position="462"/>
        <end position="488"/>
    </location>
</feature>
<gene>
    <name evidence="2" type="ORF">METZ01_LOCUS20479</name>
</gene>
<reference evidence="2" key="1">
    <citation type="submission" date="2018-05" db="EMBL/GenBank/DDBJ databases">
        <authorList>
            <person name="Lanie J.A."/>
            <person name="Ng W.-L."/>
            <person name="Kazmierczak K.M."/>
            <person name="Andrzejewski T.M."/>
            <person name="Davidsen T.M."/>
            <person name="Wayne K.J."/>
            <person name="Tettelin H."/>
            <person name="Glass J.I."/>
            <person name="Rusch D."/>
            <person name="Podicherti R."/>
            <person name="Tsui H.-C.T."/>
            <person name="Winkler M.E."/>
        </authorList>
    </citation>
    <scope>NUCLEOTIDE SEQUENCE</scope>
</reference>
<feature type="transmembrane region" description="Helical" evidence="1">
    <location>
        <begin position="423"/>
        <end position="441"/>
    </location>
</feature>
<organism evidence="2">
    <name type="scientific">marine metagenome</name>
    <dbReference type="NCBI Taxonomy" id="408172"/>
    <lineage>
        <taxon>unclassified sequences</taxon>
        <taxon>metagenomes</taxon>
        <taxon>ecological metagenomes</taxon>
    </lineage>
</organism>
<keyword evidence="1" id="KW-0472">Membrane</keyword>
<feature type="transmembrane region" description="Helical" evidence="1">
    <location>
        <begin position="362"/>
        <end position="378"/>
    </location>
</feature>
<proteinExistence type="predicted"/>